<name>A0A1I7ZSQ2_9BILA</name>
<evidence type="ECO:0000313" key="2">
    <source>
        <dbReference type="WBParaSite" id="L893_g29412.t1"/>
    </source>
</evidence>
<organism evidence="1 2">
    <name type="scientific">Steinernema glaseri</name>
    <dbReference type="NCBI Taxonomy" id="37863"/>
    <lineage>
        <taxon>Eukaryota</taxon>
        <taxon>Metazoa</taxon>
        <taxon>Ecdysozoa</taxon>
        <taxon>Nematoda</taxon>
        <taxon>Chromadorea</taxon>
        <taxon>Rhabditida</taxon>
        <taxon>Tylenchina</taxon>
        <taxon>Panagrolaimomorpha</taxon>
        <taxon>Strongyloidoidea</taxon>
        <taxon>Steinernematidae</taxon>
        <taxon>Steinernema</taxon>
    </lineage>
</organism>
<dbReference type="Proteomes" id="UP000095287">
    <property type="component" value="Unplaced"/>
</dbReference>
<sequence>MRMDKWWDAPGITADTLRSRKSPKLCYLHFNKEDISSQIIRKGSLSCAAQRFPSDGLNTFLNFLNQCQQVRPHLPPLLRT</sequence>
<accession>A0A1I7ZSQ2</accession>
<reference evidence="2" key="1">
    <citation type="submission" date="2016-11" db="UniProtKB">
        <authorList>
            <consortium name="WormBaseParasite"/>
        </authorList>
    </citation>
    <scope>IDENTIFICATION</scope>
</reference>
<proteinExistence type="predicted"/>
<dbReference type="WBParaSite" id="L893_g29412.t1">
    <property type="protein sequence ID" value="L893_g29412.t1"/>
    <property type="gene ID" value="L893_g29412"/>
</dbReference>
<evidence type="ECO:0000313" key="1">
    <source>
        <dbReference type="Proteomes" id="UP000095287"/>
    </source>
</evidence>
<protein>
    <submittedName>
        <fullName evidence="2">THAP-type domain-containing protein</fullName>
    </submittedName>
</protein>
<keyword evidence="1" id="KW-1185">Reference proteome</keyword>
<dbReference type="AlphaFoldDB" id="A0A1I7ZSQ2"/>